<evidence type="ECO:0000313" key="3">
    <source>
        <dbReference type="EMBL" id="MBY8821014.1"/>
    </source>
</evidence>
<organism evidence="3 4">
    <name type="scientific">Sphingomonas colocasiae</name>
    <dbReference type="NCBI Taxonomy" id="1848973"/>
    <lineage>
        <taxon>Bacteria</taxon>
        <taxon>Pseudomonadati</taxon>
        <taxon>Pseudomonadota</taxon>
        <taxon>Alphaproteobacteria</taxon>
        <taxon>Sphingomonadales</taxon>
        <taxon>Sphingomonadaceae</taxon>
        <taxon>Sphingomonas</taxon>
    </lineage>
</organism>
<protein>
    <submittedName>
        <fullName evidence="3">Amidohydrolase</fullName>
    </submittedName>
</protein>
<name>A0ABS7PJ76_9SPHN</name>
<dbReference type="SUPFAM" id="SSF51556">
    <property type="entry name" value="Metallo-dependent hydrolases"/>
    <property type="match status" value="1"/>
</dbReference>
<dbReference type="Pfam" id="PF04909">
    <property type="entry name" value="Amidohydro_2"/>
    <property type="match status" value="1"/>
</dbReference>
<dbReference type="InterPro" id="IPR032466">
    <property type="entry name" value="Metal_Hydrolase"/>
</dbReference>
<dbReference type="InterPro" id="IPR006680">
    <property type="entry name" value="Amidohydro-rel"/>
</dbReference>
<dbReference type="Proteomes" id="UP000706039">
    <property type="component" value="Unassembled WGS sequence"/>
</dbReference>
<dbReference type="PANTHER" id="PTHR21240">
    <property type="entry name" value="2-AMINO-3-CARBOXYLMUCONATE-6-SEMIALDEHYDE DECARBOXYLASE"/>
    <property type="match status" value="1"/>
</dbReference>
<evidence type="ECO:0000259" key="2">
    <source>
        <dbReference type="Pfam" id="PF04909"/>
    </source>
</evidence>
<comment type="caution">
    <text evidence="3">The sequence shown here is derived from an EMBL/GenBank/DDBJ whole genome shotgun (WGS) entry which is preliminary data.</text>
</comment>
<reference evidence="3 4" key="1">
    <citation type="submission" date="2021-08" db="EMBL/GenBank/DDBJ databases">
        <authorList>
            <person name="Tuo L."/>
        </authorList>
    </citation>
    <scope>NUCLEOTIDE SEQUENCE [LARGE SCALE GENOMIC DNA]</scope>
    <source>
        <strain evidence="3 4">JCM 31229</strain>
    </source>
</reference>
<feature type="domain" description="Amidohydrolase-related" evidence="2">
    <location>
        <begin position="76"/>
        <end position="383"/>
    </location>
</feature>
<accession>A0ABS7PJ76</accession>
<sequence>MTARITKTRSKLEGRLLDCDSHLYMAPDMMREVLGEVDGDFVLDFLEQFHGSKTDLAARAGNRDDVWGTKGISALGACDPDDRLAAMDATGIEAALLFPNTALRELRMAGKASVDACRRYNDYALDWTRRTLGRARAVCQINLSDPEAALAELHRVIAGGARGVLLSCATPPGGVSPAHRIWDPFWAALTEADVPAFLHIASGGVVSSAEPDPMLPPRAFADADALRVSFDGRAGGEEAIGPYYILVCHVAPEIFLLTMVMGGVFERHPALRFGIIECGAGWLGPLCERMDQHADLMAKVGITYPLKPSDYVRRNVRVTPFWHEDLVRIIDRYGLSEVYTFNSDYPHIEGSRDPVGKFRKWTDQLGANYERAFFRDNAILLFPGMN</sequence>
<gene>
    <name evidence="3" type="ORF">K7G82_01845</name>
</gene>
<keyword evidence="1" id="KW-0456">Lyase</keyword>
<keyword evidence="4" id="KW-1185">Reference proteome</keyword>
<dbReference type="PANTHER" id="PTHR21240:SF28">
    <property type="entry name" value="ISO-OROTATE DECARBOXYLASE (EUROFUNG)"/>
    <property type="match status" value="1"/>
</dbReference>
<dbReference type="EMBL" id="JAINVV010000001">
    <property type="protein sequence ID" value="MBY8821014.1"/>
    <property type="molecule type" value="Genomic_DNA"/>
</dbReference>
<proteinExistence type="predicted"/>
<dbReference type="RefSeq" id="WP_222988105.1">
    <property type="nucleotide sequence ID" value="NZ_JAINVV010000001.1"/>
</dbReference>
<dbReference type="InterPro" id="IPR032465">
    <property type="entry name" value="ACMSD"/>
</dbReference>
<evidence type="ECO:0000256" key="1">
    <source>
        <dbReference type="ARBA" id="ARBA00023239"/>
    </source>
</evidence>
<dbReference type="Gene3D" id="3.20.20.140">
    <property type="entry name" value="Metal-dependent hydrolases"/>
    <property type="match status" value="1"/>
</dbReference>
<evidence type="ECO:0000313" key="4">
    <source>
        <dbReference type="Proteomes" id="UP000706039"/>
    </source>
</evidence>